<dbReference type="Proteomes" id="UP000269331">
    <property type="component" value="Chromosome"/>
</dbReference>
<dbReference type="NCBIfam" id="TIGR00426">
    <property type="entry name" value="competence protein ComEA helix-hairpin-helix repeat region"/>
    <property type="match status" value="1"/>
</dbReference>
<dbReference type="SMART" id="SM00278">
    <property type="entry name" value="HhH1"/>
    <property type="match status" value="2"/>
</dbReference>
<dbReference type="Pfam" id="PF12836">
    <property type="entry name" value="HHH_3"/>
    <property type="match status" value="1"/>
</dbReference>
<dbReference type="AlphaFoldDB" id="A0A2Z5TNX1"/>
<proteinExistence type="predicted"/>
<dbReference type="InterPro" id="IPR051675">
    <property type="entry name" value="Endo/Exo/Phosphatase_dom_1"/>
</dbReference>
<dbReference type="SUPFAM" id="SSF47781">
    <property type="entry name" value="RuvA domain 2-like"/>
    <property type="match status" value="1"/>
</dbReference>
<dbReference type="GO" id="GO:0006281">
    <property type="term" value="P:DNA repair"/>
    <property type="evidence" value="ECO:0007669"/>
    <property type="project" value="InterPro"/>
</dbReference>
<organism evidence="2 3">
    <name type="scientific">Streptococcus ruminantium</name>
    <dbReference type="NCBI Taxonomy" id="1917441"/>
    <lineage>
        <taxon>Bacteria</taxon>
        <taxon>Bacillati</taxon>
        <taxon>Bacillota</taxon>
        <taxon>Bacilli</taxon>
        <taxon>Lactobacillales</taxon>
        <taxon>Streptococcaceae</taxon>
        <taxon>Streptococcus</taxon>
    </lineage>
</organism>
<dbReference type="InterPro" id="IPR003583">
    <property type="entry name" value="Hlx-hairpin-Hlx_DNA-bd_motif"/>
</dbReference>
<reference evidence="2 3" key="1">
    <citation type="journal article" date="2018" name="Genome Biol. Evol.">
        <title>Complete Genome Sequence of Streptococcus ruminantium sp. nov. GUT-187T (=DSM 104980T =JCM 31869T), the Type Strain of S. ruminantium, and Comparison with Genome Sequences of Streptococcus suis Strains.</title>
        <authorList>
            <person name="Tohya M."/>
            <person name="Sekizaki T."/>
            <person name="Miyoshi-Akiyama T."/>
        </authorList>
    </citation>
    <scope>NUCLEOTIDE SEQUENCE [LARGE SCALE GENOMIC DNA]</scope>
    <source>
        <strain evidence="2 3">GUT187T</strain>
    </source>
</reference>
<dbReference type="GO" id="GO:0003677">
    <property type="term" value="F:DNA binding"/>
    <property type="evidence" value="ECO:0007669"/>
    <property type="project" value="InterPro"/>
</dbReference>
<dbReference type="Gene3D" id="3.10.560.10">
    <property type="entry name" value="Outer membrane lipoprotein wza domain like"/>
    <property type="match status" value="1"/>
</dbReference>
<feature type="domain" description="Helix-hairpin-helix DNA-binding motif class 1" evidence="1">
    <location>
        <begin position="182"/>
        <end position="201"/>
    </location>
</feature>
<dbReference type="GO" id="GO:0015628">
    <property type="term" value="P:protein secretion by the type II secretion system"/>
    <property type="evidence" value="ECO:0007669"/>
    <property type="project" value="TreeGrafter"/>
</dbReference>
<dbReference type="GO" id="GO:0015627">
    <property type="term" value="C:type II protein secretion system complex"/>
    <property type="evidence" value="ECO:0007669"/>
    <property type="project" value="TreeGrafter"/>
</dbReference>
<evidence type="ECO:0000259" key="1">
    <source>
        <dbReference type="SMART" id="SM00278"/>
    </source>
</evidence>
<evidence type="ECO:0000313" key="3">
    <source>
        <dbReference type="Proteomes" id="UP000269331"/>
    </source>
</evidence>
<dbReference type="InterPro" id="IPR019554">
    <property type="entry name" value="Soluble_ligand-bd"/>
</dbReference>
<feature type="domain" description="Helix-hairpin-helix DNA-binding motif class 1" evidence="1">
    <location>
        <begin position="212"/>
        <end position="231"/>
    </location>
</feature>
<gene>
    <name evidence="2" type="ORF">SR187_6760</name>
</gene>
<dbReference type="PANTHER" id="PTHR21180:SF32">
    <property type="entry name" value="ENDONUCLEASE_EXONUCLEASE_PHOSPHATASE FAMILY DOMAIN-CONTAINING PROTEIN 1"/>
    <property type="match status" value="1"/>
</dbReference>
<dbReference type="KEGG" id="srq:SR187_6760"/>
<sequence>MRVFSFLFPNDLSGGNFMEKVIECIKEYKWQVGLPVIAVVVVASFLLFRQSAQPVDQTGLTKFSQTEQISSSQEVIEETSTEASEKNSKLVVDVKGAVINPGLYTLETGARINDAIAAAGGFTSQADQKSINLAQKLTDETVVYVASQGENISVVPNSSTSSALSQEGNKSGLVNLNTATVADLQTISGIGAKRAADIIAYREANGSFKSVDDLSNVSGIGDKTLESIRSYVTVG</sequence>
<protein>
    <submittedName>
        <fullName evidence="2">Competence protein</fullName>
    </submittedName>
</protein>
<dbReference type="Gene3D" id="1.10.150.280">
    <property type="entry name" value="AF1531-like domain"/>
    <property type="match status" value="1"/>
</dbReference>
<dbReference type="PANTHER" id="PTHR21180">
    <property type="entry name" value="ENDONUCLEASE/EXONUCLEASE/PHOSPHATASE FAMILY DOMAIN-CONTAINING PROTEIN 1"/>
    <property type="match status" value="1"/>
</dbReference>
<dbReference type="EMBL" id="AP018400">
    <property type="protein sequence ID" value="BBA92956.1"/>
    <property type="molecule type" value="Genomic_DNA"/>
</dbReference>
<dbReference type="InterPro" id="IPR004509">
    <property type="entry name" value="Competence_ComEA_HhH"/>
</dbReference>
<evidence type="ECO:0000313" key="2">
    <source>
        <dbReference type="EMBL" id="BBA92956.1"/>
    </source>
</evidence>
<dbReference type="Pfam" id="PF10531">
    <property type="entry name" value="SLBB"/>
    <property type="match status" value="1"/>
</dbReference>
<accession>A0A2Z5TNX1</accession>
<dbReference type="InterPro" id="IPR010994">
    <property type="entry name" value="RuvA_2-like"/>
</dbReference>
<name>A0A2Z5TNX1_9STRE</name>